<dbReference type="EMBL" id="CP007202">
    <property type="protein sequence ID" value="AJR04865.1"/>
    <property type="molecule type" value="Genomic_DNA"/>
</dbReference>
<evidence type="ECO:0000313" key="1">
    <source>
        <dbReference type="EMBL" id="AJR04865.1"/>
    </source>
</evidence>
<organism evidence="1 2">
    <name type="scientific">Siansivirga zeaxanthinifaciens CC-SAMT-1</name>
    <dbReference type="NCBI Taxonomy" id="1454006"/>
    <lineage>
        <taxon>Bacteria</taxon>
        <taxon>Pseudomonadati</taxon>
        <taxon>Bacteroidota</taxon>
        <taxon>Flavobacteriia</taxon>
        <taxon>Flavobacteriales</taxon>
        <taxon>Flavobacteriaceae</taxon>
        <taxon>Siansivirga</taxon>
    </lineage>
</organism>
<name>A0A0C5WPL4_9FLAO</name>
<sequence length="73" mass="8328">MAKNSSIQELNKLIQLELQECDSNKWQYVCEMQSTPKGYARIEEMIIRYVAKEGMPIGSAIALIEQELAHQNA</sequence>
<keyword evidence="2" id="KW-1185">Reference proteome</keyword>
<dbReference type="OrthoDB" id="1448806at2"/>
<dbReference type="AlphaFoldDB" id="A0A0C5WPL4"/>
<accession>A0A0C5WPL4</accession>
<dbReference type="RefSeq" id="WP_044638269.1">
    <property type="nucleotide sequence ID" value="NZ_CP007202.1"/>
</dbReference>
<evidence type="ECO:0000313" key="2">
    <source>
        <dbReference type="Proteomes" id="UP000032229"/>
    </source>
</evidence>
<dbReference type="HOGENOM" id="CLU_2702790_0_0_10"/>
<proteinExistence type="predicted"/>
<reference evidence="1 2" key="1">
    <citation type="submission" date="2014-02" db="EMBL/GenBank/DDBJ databases">
        <authorList>
            <person name="Young C.-C."/>
            <person name="Hameed A."/>
            <person name="Huang H.-C."/>
            <person name="Shahina M."/>
        </authorList>
    </citation>
    <scope>NUCLEOTIDE SEQUENCE [LARGE SCALE GENOMIC DNA]</scope>
    <source>
        <strain evidence="1 2">CC-SAMT-1</strain>
    </source>
</reference>
<dbReference type="KEGG" id="sze:AW14_07825"/>
<protein>
    <submittedName>
        <fullName evidence="1">Uncharacterized protein</fullName>
    </submittedName>
</protein>
<gene>
    <name evidence="1" type="ORF">AW14_07825</name>
</gene>
<dbReference type="Proteomes" id="UP000032229">
    <property type="component" value="Chromosome"/>
</dbReference>
<dbReference type="STRING" id="1454006.AW14_07825"/>